<feature type="transmembrane region" description="Helical" evidence="1">
    <location>
        <begin position="259"/>
        <end position="279"/>
    </location>
</feature>
<protein>
    <submittedName>
        <fullName evidence="2">Uncharacterized protein</fullName>
    </submittedName>
</protein>
<feature type="transmembrane region" description="Helical" evidence="1">
    <location>
        <begin position="224"/>
        <end position="247"/>
    </location>
</feature>
<name>A0ABP0HVB1_9DINO</name>
<evidence type="ECO:0000256" key="1">
    <source>
        <dbReference type="SAM" id="Phobius"/>
    </source>
</evidence>
<organism evidence="2 3">
    <name type="scientific">Durusdinium trenchii</name>
    <dbReference type="NCBI Taxonomy" id="1381693"/>
    <lineage>
        <taxon>Eukaryota</taxon>
        <taxon>Sar</taxon>
        <taxon>Alveolata</taxon>
        <taxon>Dinophyceae</taxon>
        <taxon>Suessiales</taxon>
        <taxon>Symbiodiniaceae</taxon>
        <taxon>Durusdinium</taxon>
    </lineage>
</organism>
<evidence type="ECO:0000313" key="3">
    <source>
        <dbReference type="Proteomes" id="UP001642464"/>
    </source>
</evidence>
<dbReference type="EMBL" id="CAXAMM010001954">
    <property type="protein sequence ID" value="CAK8994095.1"/>
    <property type="molecule type" value="Genomic_DNA"/>
</dbReference>
<comment type="caution">
    <text evidence="2">The sequence shown here is derived from an EMBL/GenBank/DDBJ whole genome shotgun (WGS) entry which is preliminary data.</text>
</comment>
<gene>
    <name evidence="2" type="ORF">SCF082_LOCUS3794</name>
</gene>
<keyword evidence="1" id="KW-1133">Transmembrane helix</keyword>
<keyword evidence="1" id="KW-0472">Membrane</keyword>
<dbReference type="Proteomes" id="UP001642464">
    <property type="component" value="Unassembled WGS sequence"/>
</dbReference>
<accession>A0ABP0HVB1</accession>
<keyword evidence="1" id="KW-0812">Transmembrane</keyword>
<keyword evidence="3" id="KW-1185">Reference proteome</keyword>
<evidence type="ECO:0000313" key="2">
    <source>
        <dbReference type="EMBL" id="CAK8994095.1"/>
    </source>
</evidence>
<sequence>MTQHVYARVAGFQLAVIPLAPFRIRRTTEPANAIDVEYHAPDEVRSARLIPEDAGYRSQLGEFTASLNDVLDVAPGPDLDEWRIETFIFTCCWPSDYTLCSNNFPAAPGPFDLVGPHHEMITIQHPKTIPDIEQMCAPGQTVLHVQRTPESDWIDLAYEYEGAAWWQRHEVVPFPDRPIAVTMQAPLEVASDAIAAAQLVAHSLAPFTGIQVSPVRSFLRDFPLAFLMPPLLFAWAGTIAMAAGLGIGRRGRSYGPELLPVVAGIACLLTIILVAVAVMRYRRFKSIAESGTEIEGEIGPTHSQSGLMTINYSYEHEGKQYEKSYRLPSLFTPSEFESGKVVVVVDSKKPSRAFLRDLLCTKR</sequence>
<proteinExistence type="predicted"/>
<reference evidence="2 3" key="1">
    <citation type="submission" date="2024-02" db="EMBL/GenBank/DDBJ databases">
        <authorList>
            <person name="Chen Y."/>
            <person name="Shah S."/>
            <person name="Dougan E. K."/>
            <person name="Thang M."/>
            <person name="Chan C."/>
        </authorList>
    </citation>
    <scope>NUCLEOTIDE SEQUENCE [LARGE SCALE GENOMIC DNA]</scope>
</reference>